<proteinExistence type="inferred from homology"/>
<evidence type="ECO:0000256" key="1">
    <source>
        <dbReference type="ARBA" id="ARBA00001964"/>
    </source>
</evidence>
<dbReference type="InterPro" id="IPR029061">
    <property type="entry name" value="THDP-binding"/>
</dbReference>
<comment type="caution">
    <text evidence="5">The sequence shown here is derived from an EMBL/GenBank/DDBJ whole genome shotgun (WGS) entry which is preliminary data.</text>
</comment>
<evidence type="ECO:0000256" key="3">
    <source>
        <dbReference type="ARBA" id="ARBA00023052"/>
    </source>
</evidence>
<reference evidence="5 6" key="1">
    <citation type="submission" date="2015-10" db="EMBL/GenBank/DDBJ databases">
        <title>Draft Genome Sequence of Chlorobium limicola strain Frasassi Growing under Artificial Lighting in the Frasassi Cave System.</title>
        <authorList>
            <person name="Mansor M."/>
            <person name="Macalady J."/>
        </authorList>
    </citation>
    <scope>NUCLEOTIDE SEQUENCE [LARGE SCALE GENOMIC DNA]</scope>
    <source>
        <strain evidence="5 6">Frasassi</strain>
    </source>
</reference>
<dbReference type="RefSeq" id="WP_059138730.1">
    <property type="nucleotide sequence ID" value="NZ_LMBR01000090.1"/>
</dbReference>
<dbReference type="Gene3D" id="3.40.50.970">
    <property type="match status" value="1"/>
</dbReference>
<dbReference type="PANTHER" id="PTHR47514:SF1">
    <property type="entry name" value="TRANSKETOLASE N-TERMINAL SECTION-RELATED"/>
    <property type="match status" value="1"/>
</dbReference>
<evidence type="ECO:0000259" key="4">
    <source>
        <dbReference type="Pfam" id="PF00456"/>
    </source>
</evidence>
<accession>A0A117MQN6</accession>
<comment type="similarity">
    <text evidence="2">Belongs to the transketolase family.</text>
</comment>
<keyword evidence="3" id="KW-0786">Thiamine pyrophosphate</keyword>
<dbReference type="Pfam" id="PF00456">
    <property type="entry name" value="Transketolase_N"/>
    <property type="match status" value="1"/>
</dbReference>
<gene>
    <name evidence="5" type="ORF">ASB62_03985</name>
</gene>
<dbReference type="EMBL" id="LMBR01000090">
    <property type="protein sequence ID" value="KUL30566.1"/>
    <property type="molecule type" value="Genomic_DNA"/>
</dbReference>
<protein>
    <submittedName>
        <fullName evidence="5">Transketolase</fullName>
    </submittedName>
</protein>
<dbReference type="AlphaFoldDB" id="A0A117MQN6"/>
<evidence type="ECO:0000256" key="2">
    <source>
        <dbReference type="ARBA" id="ARBA00007131"/>
    </source>
</evidence>
<dbReference type="PANTHER" id="PTHR47514">
    <property type="entry name" value="TRANSKETOLASE N-TERMINAL SECTION-RELATED"/>
    <property type="match status" value="1"/>
</dbReference>
<feature type="domain" description="Transketolase N-terminal" evidence="4">
    <location>
        <begin position="29"/>
        <end position="285"/>
    </location>
</feature>
<sequence length="305" mass="33049">MAKDLALYPADRKGELLELATIDDLKTMARQVRRDIVRMLAMANSGHTGGSLGMADIFTALYFRLISHNPHGFWEDDDEDMVFLSNGHIAPVWYSVLARSGYFPLSELGSLRQINSYLQGHPASEAKLPGIRIASGSLGQGLSAAVGAALGLRIDGRTNRVFCLMGDGECQEGQIWEGAMSAAHYGLGNLIGIVDYNNQQIDGEVDKVMNIEPFADKWRAFGWEVFSCDGNDIEDVIATIDGILSMTDRKKPSVVLASTIMGKGVPFFEGSMADGSNWHGKPPSKGDAEKALSLLGETEFGDFPV</sequence>
<evidence type="ECO:0000313" key="5">
    <source>
        <dbReference type="EMBL" id="KUL30566.1"/>
    </source>
</evidence>
<name>A0A117MQN6_CHLLI</name>
<keyword evidence="6" id="KW-1185">Reference proteome</keyword>
<organism evidence="5 6">
    <name type="scientific">Chlorobium limicola</name>
    <dbReference type="NCBI Taxonomy" id="1092"/>
    <lineage>
        <taxon>Bacteria</taxon>
        <taxon>Pseudomonadati</taxon>
        <taxon>Chlorobiota</taxon>
        <taxon>Chlorobiia</taxon>
        <taxon>Chlorobiales</taxon>
        <taxon>Chlorobiaceae</taxon>
        <taxon>Chlorobium/Pelodictyon group</taxon>
        <taxon>Chlorobium</taxon>
    </lineage>
</organism>
<comment type="cofactor">
    <cofactor evidence="1">
        <name>thiamine diphosphate</name>
        <dbReference type="ChEBI" id="CHEBI:58937"/>
    </cofactor>
</comment>
<dbReference type="InterPro" id="IPR005474">
    <property type="entry name" value="Transketolase_N"/>
</dbReference>
<dbReference type="SUPFAM" id="SSF52518">
    <property type="entry name" value="Thiamin diphosphate-binding fold (THDP-binding)"/>
    <property type="match status" value="1"/>
</dbReference>
<evidence type="ECO:0000313" key="6">
    <source>
        <dbReference type="Proteomes" id="UP000053937"/>
    </source>
</evidence>
<dbReference type="OrthoDB" id="8732661at2"/>
<dbReference type="Proteomes" id="UP000053937">
    <property type="component" value="Unassembled WGS sequence"/>
</dbReference>
<dbReference type="CDD" id="cd02012">
    <property type="entry name" value="TPP_TK"/>
    <property type="match status" value="1"/>
</dbReference>